<dbReference type="Pfam" id="PF00791">
    <property type="entry name" value="ZU5"/>
    <property type="match status" value="1"/>
</dbReference>
<dbReference type="KEGG" id="aqu:109588618"/>
<keyword evidence="3" id="KW-0732">Signal</keyword>
<reference evidence="5" key="2">
    <citation type="submission" date="2024-06" db="UniProtKB">
        <authorList>
            <consortium name="EnsemblMetazoa"/>
        </authorList>
    </citation>
    <scope>IDENTIFICATION</scope>
</reference>
<evidence type="ECO:0000259" key="4">
    <source>
        <dbReference type="Pfam" id="PF00791"/>
    </source>
</evidence>
<proteinExistence type="predicted"/>
<feature type="domain" description="ZU5" evidence="4">
    <location>
        <begin position="724"/>
        <end position="798"/>
    </location>
</feature>
<keyword evidence="2" id="KW-0472">Membrane</keyword>
<organism evidence="5 6">
    <name type="scientific">Amphimedon queenslandica</name>
    <name type="common">Sponge</name>
    <dbReference type="NCBI Taxonomy" id="400682"/>
    <lineage>
        <taxon>Eukaryota</taxon>
        <taxon>Metazoa</taxon>
        <taxon>Porifera</taxon>
        <taxon>Demospongiae</taxon>
        <taxon>Heteroscleromorpha</taxon>
        <taxon>Haplosclerida</taxon>
        <taxon>Niphatidae</taxon>
        <taxon>Amphimedon</taxon>
    </lineage>
</organism>
<evidence type="ECO:0000313" key="5">
    <source>
        <dbReference type="EnsemblMetazoa" id="XP_019860325.1"/>
    </source>
</evidence>
<keyword evidence="2" id="KW-1133">Transmembrane helix</keyword>
<accession>A0AAN0JU04</accession>
<dbReference type="GeneID" id="109588618"/>
<dbReference type="RefSeq" id="XP_019860325.1">
    <property type="nucleotide sequence ID" value="XM_020004766.1"/>
</dbReference>
<dbReference type="Gene3D" id="2.60.220.30">
    <property type="match status" value="1"/>
</dbReference>
<keyword evidence="6" id="KW-1185">Reference proteome</keyword>
<dbReference type="EnsemblMetazoa" id="XM_020004766.1">
    <property type="protein sequence ID" value="XP_019860325.1"/>
    <property type="gene ID" value="LOC109588618"/>
</dbReference>
<feature type="transmembrane region" description="Helical" evidence="2">
    <location>
        <begin position="585"/>
        <end position="611"/>
    </location>
</feature>
<reference evidence="6" key="1">
    <citation type="journal article" date="2010" name="Nature">
        <title>The Amphimedon queenslandica genome and the evolution of animal complexity.</title>
        <authorList>
            <person name="Srivastava M."/>
            <person name="Simakov O."/>
            <person name="Chapman J."/>
            <person name="Fahey B."/>
            <person name="Gauthier M.E."/>
            <person name="Mitros T."/>
            <person name="Richards G.S."/>
            <person name="Conaco C."/>
            <person name="Dacre M."/>
            <person name="Hellsten U."/>
            <person name="Larroux C."/>
            <person name="Putnam N.H."/>
            <person name="Stanke M."/>
            <person name="Adamska M."/>
            <person name="Darling A."/>
            <person name="Degnan S.M."/>
            <person name="Oakley T.H."/>
            <person name="Plachetzki D.C."/>
            <person name="Zhai Y."/>
            <person name="Adamski M."/>
            <person name="Calcino A."/>
            <person name="Cummins S.F."/>
            <person name="Goodstein D.M."/>
            <person name="Harris C."/>
            <person name="Jackson D.J."/>
            <person name="Leys S.P."/>
            <person name="Shu S."/>
            <person name="Woodcroft B.J."/>
            <person name="Vervoort M."/>
            <person name="Kosik K.S."/>
            <person name="Manning G."/>
            <person name="Degnan B.M."/>
            <person name="Rokhsar D.S."/>
        </authorList>
    </citation>
    <scope>NUCLEOTIDE SEQUENCE [LARGE SCALE GENOMIC DNA]</scope>
</reference>
<feature type="transmembrane region" description="Helical" evidence="2">
    <location>
        <begin position="274"/>
        <end position="297"/>
    </location>
</feature>
<keyword evidence="2" id="KW-0812">Transmembrane</keyword>
<evidence type="ECO:0000256" key="2">
    <source>
        <dbReference type="SAM" id="Phobius"/>
    </source>
</evidence>
<feature type="compositionally biased region" description="Basic and acidic residues" evidence="1">
    <location>
        <begin position="671"/>
        <end position="704"/>
    </location>
</feature>
<dbReference type="InterPro" id="IPR000906">
    <property type="entry name" value="ZU5_dom"/>
</dbReference>
<protein>
    <recommendedName>
        <fullName evidence="4">ZU5 domain-containing protein</fullName>
    </recommendedName>
</protein>
<evidence type="ECO:0000256" key="3">
    <source>
        <dbReference type="SAM" id="SignalP"/>
    </source>
</evidence>
<evidence type="ECO:0000313" key="6">
    <source>
        <dbReference type="Proteomes" id="UP000007879"/>
    </source>
</evidence>
<feature type="signal peptide" evidence="3">
    <location>
        <begin position="1"/>
        <end position="17"/>
    </location>
</feature>
<evidence type="ECO:0000256" key="1">
    <source>
        <dbReference type="SAM" id="MobiDB-lite"/>
    </source>
</evidence>
<name>A0AAN0JU04_AMPQE</name>
<feature type="chain" id="PRO_5042967008" description="ZU5 domain-containing protein" evidence="3">
    <location>
        <begin position="18"/>
        <end position="841"/>
    </location>
</feature>
<feature type="region of interest" description="Disordered" evidence="1">
    <location>
        <begin position="624"/>
        <end position="710"/>
    </location>
</feature>
<dbReference type="Proteomes" id="UP000007879">
    <property type="component" value="Unassembled WGS sequence"/>
</dbReference>
<feature type="transmembrane region" description="Helical" evidence="2">
    <location>
        <begin position="317"/>
        <end position="341"/>
    </location>
</feature>
<dbReference type="AlphaFoldDB" id="A0AAN0JU04"/>
<sequence length="841" mass="94105">MVMLFLMSLHLIAIAFATINTYDWLVSSTRLVGNKYPVLLMNSQRFNKSVANVEITLSFPSADSVSVYKVPCNSLRASSARLGPKHVVTNLLTNKISRTGFNFDNIPLNLAPGSTVTYSIANTLPLDSSSCISLVFINSAEAYDEFLYIQTNFTNYIFRSDCLTNGNTTVISFPVKDEQNDYYVGIESNISNANTDIITVSAEVSVVQVYYNLSNAEVYTSLSVNRTSCIVRMCETILCLDPHHVCVLVNSTSFNFISYSSHPDITTITSTSRVFGFLAIICAFFLTLFISSVSFGYCIKKKDAVRRKILSNRRGSIFLSIFIGIMIFEGVFIPIILSYSIKFYGKTWINNTKDFVLVNLDQTGFIKWVNTHDIAFSVETDSANSSDISLYTVSRSEAVPIPLANKSKIECKNFSSSCVLNESIYLVKAEENYVNYNISLFSNISGLPFRVSTFDDYEQYENFFTKKPYTPLQSSLFYGNETFNFNFSNIDMKQKAAYYHFVLHPAFQADVYTHTKYYYTNSSVQMESSMSHYKLNKTYRPHCNITKNSTSICRSSIKDNIRVVARANMLTKPVLLVATTTNVPLAVFVAVVPALVIIFVVLVIIVFAFIVRWKSSKGYQPLPTRSFKDGKLPEGQSTRQDDSEEQPGSEPELAREGQLARDSQQADELATDDKSAKMDDGSAKKDDELAKKDDELAKKDDQTNKPEGVAGTESFFIQNYAQLLNWEEYGLRITVPEGAVPPSETIEVSITALVGGEFILPEDSELVSVVYTITVSKPLLKPVLLEIQHCVSIETPSHANHLSFVASSNDHCRFEFQTVDKGSFPVGERLRVGFYATHIEA</sequence>